<dbReference type="GO" id="GO:0045944">
    <property type="term" value="P:positive regulation of transcription by RNA polymerase II"/>
    <property type="evidence" value="ECO:0007669"/>
    <property type="project" value="UniProtKB-ARBA"/>
</dbReference>
<dbReference type="HOGENOM" id="CLU_000315_0_2_1"/>
<dbReference type="FunFam" id="3.40.50.10810:FF:000002">
    <property type="entry name" value="ISWI chromatin-remodeling complex ATPase CHR11 isoform A"/>
    <property type="match status" value="1"/>
</dbReference>
<reference evidence="17" key="1">
    <citation type="journal article" date="2013" name="Genome Announc.">
        <title>Draft genome sequence of the ascomycete Phaeoacremonium aleophilum strain UCR-PA7, a causal agent of the esca disease complex in grapevines.</title>
        <authorList>
            <person name="Blanco-Ulate B."/>
            <person name="Rolshausen P."/>
            <person name="Cantu D."/>
        </authorList>
    </citation>
    <scope>NUCLEOTIDE SEQUENCE [LARGE SCALE GENOMIC DNA]</scope>
    <source>
        <strain evidence="17">UCR-PA7</strain>
    </source>
</reference>
<feature type="region of interest" description="Disordered" evidence="12">
    <location>
        <begin position="1006"/>
        <end position="1089"/>
    </location>
</feature>
<dbReference type="GO" id="GO:0005524">
    <property type="term" value="F:ATP binding"/>
    <property type="evidence" value="ECO:0007669"/>
    <property type="project" value="UniProtKB-KW"/>
</dbReference>
<feature type="region of interest" description="Disordered" evidence="12">
    <location>
        <begin position="790"/>
        <end position="826"/>
    </location>
</feature>
<evidence type="ECO:0000256" key="11">
    <source>
        <dbReference type="ARBA" id="ARBA00023242"/>
    </source>
</evidence>
<dbReference type="FunFam" id="1.20.5.1190:FF:000005">
    <property type="entry name" value="ISWI chromatin-remodeling complex ATPase ISW1"/>
    <property type="match status" value="1"/>
</dbReference>
<dbReference type="InterPro" id="IPR014001">
    <property type="entry name" value="Helicase_ATP-bd"/>
</dbReference>
<dbReference type="SUPFAM" id="SSF46689">
    <property type="entry name" value="Homeodomain-like"/>
    <property type="match status" value="2"/>
</dbReference>
<evidence type="ECO:0000256" key="9">
    <source>
        <dbReference type="ARBA" id="ARBA00023015"/>
    </source>
</evidence>
<comment type="similarity">
    <text evidence="2">Belongs to the SNF2/RAD54 helicase family. ISWI subfamily.</text>
</comment>
<dbReference type="Pfam" id="PF09111">
    <property type="entry name" value="SLIDE"/>
    <property type="match status" value="1"/>
</dbReference>
<dbReference type="AlphaFoldDB" id="R8BVZ2"/>
<dbReference type="Pfam" id="PF00176">
    <property type="entry name" value="SNF2-rel_dom"/>
    <property type="match status" value="1"/>
</dbReference>
<dbReference type="Gene3D" id="1.20.5.1190">
    <property type="entry name" value="iswi atpase"/>
    <property type="match status" value="1"/>
</dbReference>
<keyword evidence="5" id="KW-0378">Hydrolase</keyword>
<dbReference type="GO" id="GO:0004386">
    <property type="term" value="F:helicase activity"/>
    <property type="evidence" value="ECO:0007669"/>
    <property type="project" value="UniProtKB-KW"/>
</dbReference>
<dbReference type="GO" id="GO:0031491">
    <property type="term" value="F:nucleosome binding"/>
    <property type="evidence" value="ECO:0007669"/>
    <property type="project" value="InterPro"/>
</dbReference>
<dbReference type="InterPro" id="IPR015194">
    <property type="entry name" value="ISWI_HAND-dom"/>
</dbReference>
<sequence>MEVDETPDYTDSENPDTTASSVVGEPISDGRKRRTEANQLRRSIFGKKHDRLGESKEDDSIRRFRYLLGLTDLFRHFIETNPNPKIREIMAEIDRQNAEAARSKKAGSRQGGATTDRRRRTEAEEDAELLKDEKHGGSAETVFRESPAFIQGEMRDYQVAGLNWLISLHENGISGILADEMGLGKTLQTISFLGYLRHIMGITGPHLITVPKSTLDNWKREFAKWTPEVNVLVLQGAKEERAALINDRLVDENFDVCITSYEMILREKAHLRKFAWEYIIIDEAHRIKNEESSLAQVIRLFNSRNRLLITGTPLQNNLHELWALLNFLLPDVFGDSEAFDQWFSGQDRDQDTVVQQLHRVLRPFLLRRVKADVEKSLLPKKEVNVYTGMSEMQVKWYQKILEKDIDAVNGAGGKRESKTRLLNIVMQLRKCCNHPYLFEGAEPGPPYTTDEHLVDNAGKMVVLDKLLKRLQAQGSRVLIFSQMSRLLDILEDYCVFRQYKYCRIDGSTAHEDRIAAIDEYNKPGSEKFVFLLTTRAGGLGINLTSADIVILYDSDWNPQADLQAMDRAHRIGQTKQVVVYRFVTDNAIEEKVLERAAQKLRLDQLVIQQGRAQIAAKAAANKDELLSMIQHGAEKVFQTKGATGPLADKGAGMTDDDIDALLANGENRTKELNAKYEKLGIDDLQKFTSESAYEWNGKDFTNQKKDIGINWINPAKRERKEQTYSIDKYYRQAMHTGGRTADTKPKAPRPPKQMNINDYQFFPPKLRELYDRETAYYRKQIGYKIPLAEDEEKDVEEREAERAREQAEIDEATPLNEEEEQEKEKLSSQGFDTWNKRHFQQFINGSHKFGRQNYAGIATEVQGKTEAEIKEYAKVFWKRYREVEHWDKHINHIEEGEDKLRKVEHQRKMLRKKMSQYRVPLQQLKINYSVSTTNKKVYTEEEDRFLLVLLDKHGLDVENIYDTIRDEIRDSDLFRFDWFFLSRTPQELGRRCNTLLTTIVKEFEDVHKGPNGTSNGRTKREADDDENDEDSVLGMAPAKKKAKTNGVKNKALDNVKSAAGSKSTSPSRASSVASTASNHAKAKGKGKKK</sequence>
<evidence type="ECO:0000256" key="5">
    <source>
        <dbReference type="ARBA" id="ARBA00022801"/>
    </source>
</evidence>
<dbReference type="GO" id="GO:0003677">
    <property type="term" value="F:DNA binding"/>
    <property type="evidence" value="ECO:0007669"/>
    <property type="project" value="InterPro"/>
</dbReference>
<keyword evidence="8" id="KW-0156">Chromatin regulator</keyword>
<name>R8BVZ2_PHAM7</name>
<evidence type="ECO:0000256" key="3">
    <source>
        <dbReference type="ARBA" id="ARBA00022737"/>
    </source>
</evidence>
<evidence type="ECO:0000256" key="1">
    <source>
        <dbReference type="ARBA" id="ARBA00004123"/>
    </source>
</evidence>
<dbReference type="SUPFAM" id="SSF101224">
    <property type="entry name" value="HAND domain of the nucleosome remodeling ATPase ISWI"/>
    <property type="match status" value="1"/>
</dbReference>
<feature type="compositionally biased region" description="Acidic residues" evidence="12">
    <location>
        <begin position="1"/>
        <end position="14"/>
    </location>
</feature>
<keyword evidence="7" id="KW-0067">ATP-binding</keyword>
<dbReference type="Gene3D" id="3.40.50.10810">
    <property type="entry name" value="Tandem AAA-ATPase domain"/>
    <property type="match status" value="1"/>
</dbReference>
<dbReference type="SUPFAM" id="SSF52540">
    <property type="entry name" value="P-loop containing nucleoside triphosphate hydrolases"/>
    <property type="match status" value="2"/>
</dbReference>
<dbReference type="Gene3D" id="1.10.10.60">
    <property type="entry name" value="Homeodomain-like"/>
    <property type="match status" value="2"/>
</dbReference>
<feature type="compositionally biased region" description="Basic and acidic residues" evidence="12">
    <location>
        <begin position="115"/>
        <end position="137"/>
    </location>
</feature>
<dbReference type="FunFam" id="1.10.10.60:FF:000234">
    <property type="entry name" value="ISWI chromatin-remodeling complex ATPase ISW2"/>
    <property type="match status" value="1"/>
</dbReference>
<dbReference type="SMART" id="SM00490">
    <property type="entry name" value="HELICc"/>
    <property type="match status" value="1"/>
</dbReference>
<feature type="compositionally biased region" description="Basic and acidic residues" evidence="12">
    <location>
        <begin position="795"/>
        <end position="807"/>
    </location>
</feature>
<feature type="domain" description="SANT" evidence="15">
    <location>
        <begin position="829"/>
        <end position="881"/>
    </location>
</feature>
<dbReference type="SMART" id="SM00717">
    <property type="entry name" value="SANT"/>
    <property type="match status" value="2"/>
</dbReference>
<dbReference type="GO" id="GO:0016887">
    <property type="term" value="F:ATP hydrolysis activity"/>
    <property type="evidence" value="ECO:0007669"/>
    <property type="project" value="TreeGrafter"/>
</dbReference>
<dbReference type="InterPro" id="IPR001650">
    <property type="entry name" value="Helicase_C-like"/>
</dbReference>
<evidence type="ECO:0000259" key="13">
    <source>
        <dbReference type="PROSITE" id="PS51192"/>
    </source>
</evidence>
<dbReference type="CDD" id="cd18793">
    <property type="entry name" value="SF2_C_SNF"/>
    <property type="match status" value="1"/>
</dbReference>
<dbReference type="InterPro" id="IPR036306">
    <property type="entry name" value="ISWI_HAND-dom_sf"/>
</dbReference>
<dbReference type="SMART" id="SM00487">
    <property type="entry name" value="DEXDc"/>
    <property type="match status" value="1"/>
</dbReference>
<dbReference type="CDD" id="cd00167">
    <property type="entry name" value="SANT"/>
    <property type="match status" value="1"/>
</dbReference>
<evidence type="ECO:0000256" key="12">
    <source>
        <dbReference type="SAM" id="MobiDB-lite"/>
    </source>
</evidence>
<dbReference type="InterPro" id="IPR049730">
    <property type="entry name" value="SNF2/RAD54-like_C"/>
</dbReference>
<dbReference type="InterPro" id="IPR038718">
    <property type="entry name" value="SNF2-like_sf"/>
</dbReference>
<dbReference type="PROSITE" id="PS51293">
    <property type="entry name" value="SANT"/>
    <property type="match status" value="1"/>
</dbReference>
<accession>R8BVZ2</accession>
<dbReference type="GO" id="GO:0000785">
    <property type="term" value="C:chromatin"/>
    <property type="evidence" value="ECO:0007669"/>
    <property type="project" value="UniProtKB-ARBA"/>
</dbReference>
<dbReference type="GO" id="GO:0005634">
    <property type="term" value="C:nucleus"/>
    <property type="evidence" value="ECO:0007669"/>
    <property type="project" value="UniProtKB-SubCell"/>
</dbReference>
<feature type="region of interest" description="Disordered" evidence="12">
    <location>
        <begin position="737"/>
        <end position="758"/>
    </location>
</feature>
<keyword evidence="17" id="KW-1185">Reference proteome</keyword>
<dbReference type="PANTHER" id="PTHR45623:SF49">
    <property type="entry name" value="SWI_SNF-RELATED MATRIX-ASSOCIATED ACTIN-DEPENDENT REGULATOR OF CHROMATIN SUBFAMILY A MEMBER 5"/>
    <property type="match status" value="1"/>
</dbReference>
<proteinExistence type="inferred from homology"/>
<evidence type="ECO:0000313" key="17">
    <source>
        <dbReference type="Proteomes" id="UP000014074"/>
    </source>
</evidence>
<evidence type="ECO:0000259" key="14">
    <source>
        <dbReference type="PROSITE" id="PS51194"/>
    </source>
</evidence>
<feature type="domain" description="Helicase ATP-binding" evidence="13">
    <location>
        <begin position="166"/>
        <end position="331"/>
    </location>
</feature>
<keyword evidence="9" id="KW-0805">Transcription regulation</keyword>
<organism evidence="16 17">
    <name type="scientific">Phaeoacremonium minimum (strain UCR-PA7)</name>
    <name type="common">Esca disease fungus</name>
    <name type="synonym">Togninia minima</name>
    <dbReference type="NCBI Taxonomy" id="1286976"/>
    <lineage>
        <taxon>Eukaryota</taxon>
        <taxon>Fungi</taxon>
        <taxon>Dikarya</taxon>
        <taxon>Ascomycota</taxon>
        <taxon>Pezizomycotina</taxon>
        <taxon>Sordariomycetes</taxon>
        <taxon>Sordariomycetidae</taxon>
        <taxon>Togniniales</taxon>
        <taxon>Togniniaceae</taxon>
        <taxon>Phaeoacremonium</taxon>
    </lineage>
</organism>
<dbReference type="OrthoDB" id="5857104at2759"/>
<feature type="compositionally biased region" description="Acidic residues" evidence="12">
    <location>
        <begin position="808"/>
        <end position="821"/>
    </location>
</feature>
<dbReference type="InterPro" id="IPR009057">
    <property type="entry name" value="Homeodomain-like_sf"/>
</dbReference>
<evidence type="ECO:0000256" key="2">
    <source>
        <dbReference type="ARBA" id="ARBA00009687"/>
    </source>
</evidence>
<feature type="compositionally biased region" description="Basic residues" evidence="12">
    <location>
        <begin position="1080"/>
        <end position="1089"/>
    </location>
</feature>
<dbReference type="GO" id="GO:0140658">
    <property type="term" value="F:ATP-dependent chromatin remodeler activity"/>
    <property type="evidence" value="ECO:0007669"/>
    <property type="project" value="TreeGrafter"/>
</dbReference>
<comment type="subcellular location">
    <subcellularLocation>
        <location evidence="1">Nucleus</location>
    </subcellularLocation>
</comment>
<dbReference type="PROSITE" id="PS51192">
    <property type="entry name" value="HELICASE_ATP_BIND_1"/>
    <property type="match status" value="1"/>
</dbReference>
<dbReference type="InterPro" id="IPR017884">
    <property type="entry name" value="SANT_dom"/>
</dbReference>
<dbReference type="InterPro" id="IPR001005">
    <property type="entry name" value="SANT/Myb"/>
</dbReference>
<dbReference type="InterPro" id="IPR044754">
    <property type="entry name" value="Isw1/2_DEXHc"/>
</dbReference>
<evidence type="ECO:0000256" key="6">
    <source>
        <dbReference type="ARBA" id="ARBA00022806"/>
    </source>
</evidence>
<dbReference type="Pfam" id="PF00271">
    <property type="entry name" value="Helicase_C"/>
    <property type="match status" value="1"/>
</dbReference>
<gene>
    <name evidence="16" type="ORF">UCRPA7_1002</name>
</gene>
<dbReference type="Gene3D" id="3.40.50.300">
    <property type="entry name" value="P-loop containing nucleotide triphosphate hydrolases"/>
    <property type="match status" value="1"/>
</dbReference>
<dbReference type="Pfam" id="PF09110">
    <property type="entry name" value="HAND"/>
    <property type="match status" value="1"/>
</dbReference>
<dbReference type="PANTHER" id="PTHR45623">
    <property type="entry name" value="CHROMODOMAIN-HELICASE-DNA-BINDING PROTEIN 3-RELATED-RELATED"/>
    <property type="match status" value="1"/>
</dbReference>
<feature type="region of interest" description="Disordered" evidence="12">
    <location>
        <begin position="97"/>
        <end position="137"/>
    </location>
</feature>
<dbReference type="Gene3D" id="1.10.1040.30">
    <property type="entry name" value="ISWI, HAND domain"/>
    <property type="match status" value="1"/>
</dbReference>
<keyword evidence="6" id="KW-0347">Helicase</keyword>
<feature type="compositionally biased region" description="Low complexity" evidence="12">
    <location>
        <begin position="1059"/>
        <end position="1077"/>
    </location>
</feature>
<dbReference type="InterPro" id="IPR000330">
    <property type="entry name" value="SNF2_N"/>
</dbReference>
<dbReference type="InterPro" id="IPR027417">
    <property type="entry name" value="P-loop_NTPase"/>
</dbReference>
<evidence type="ECO:0000259" key="15">
    <source>
        <dbReference type="PROSITE" id="PS51293"/>
    </source>
</evidence>
<dbReference type="InterPro" id="IPR015195">
    <property type="entry name" value="SLIDE"/>
</dbReference>
<keyword evidence="3" id="KW-0677">Repeat</keyword>
<dbReference type="RefSeq" id="XP_007911782.1">
    <property type="nucleotide sequence ID" value="XM_007913591.1"/>
</dbReference>
<dbReference type="FunFam" id="1.10.1040.30:FF:000003">
    <property type="entry name" value="ISWI chromatin-remodeling complex ATPase ISW2"/>
    <property type="match status" value="1"/>
</dbReference>
<evidence type="ECO:0000256" key="7">
    <source>
        <dbReference type="ARBA" id="ARBA00022840"/>
    </source>
</evidence>
<evidence type="ECO:0000256" key="8">
    <source>
        <dbReference type="ARBA" id="ARBA00022853"/>
    </source>
</evidence>
<dbReference type="KEGG" id="tmn:UCRPA7_1002"/>
<evidence type="ECO:0000256" key="4">
    <source>
        <dbReference type="ARBA" id="ARBA00022741"/>
    </source>
</evidence>
<feature type="domain" description="Helicase C-terminal" evidence="14">
    <location>
        <begin position="462"/>
        <end position="613"/>
    </location>
</feature>
<keyword evidence="10" id="KW-0804">Transcription</keyword>
<dbReference type="Proteomes" id="UP000014074">
    <property type="component" value="Unassembled WGS sequence"/>
</dbReference>
<dbReference type="eggNOG" id="KOG0385">
    <property type="taxonomic scope" value="Eukaryota"/>
</dbReference>
<keyword evidence="11" id="KW-0539">Nucleus</keyword>
<evidence type="ECO:0000256" key="10">
    <source>
        <dbReference type="ARBA" id="ARBA00023163"/>
    </source>
</evidence>
<dbReference type="GO" id="GO:0042393">
    <property type="term" value="F:histone binding"/>
    <property type="evidence" value="ECO:0007669"/>
    <property type="project" value="TreeGrafter"/>
</dbReference>
<dbReference type="GO" id="GO:0034728">
    <property type="term" value="P:nucleosome organization"/>
    <property type="evidence" value="ECO:0007669"/>
    <property type="project" value="TreeGrafter"/>
</dbReference>
<keyword evidence="4" id="KW-0547">Nucleotide-binding</keyword>
<dbReference type="FunFam" id="3.40.50.300:FF:000082">
    <property type="entry name" value="ISWI chromatin remodeling complex ATPase ISW1"/>
    <property type="match status" value="1"/>
</dbReference>
<dbReference type="GeneID" id="19321111"/>
<feature type="region of interest" description="Disordered" evidence="12">
    <location>
        <begin position="1"/>
        <end position="42"/>
    </location>
</feature>
<protein>
    <submittedName>
        <fullName evidence="16">Putative chromatin remodelling complex atpase chain isw1 protein</fullName>
    </submittedName>
</protein>
<dbReference type="PROSITE" id="PS51194">
    <property type="entry name" value="HELICASE_CTER"/>
    <property type="match status" value="1"/>
</dbReference>
<dbReference type="EMBL" id="KB932820">
    <property type="protein sequence ID" value="EOO03485.1"/>
    <property type="molecule type" value="Genomic_DNA"/>
</dbReference>
<evidence type="ECO:0000313" key="16">
    <source>
        <dbReference type="EMBL" id="EOO03485.1"/>
    </source>
</evidence>
<dbReference type="CDD" id="cd17997">
    <property type="entry name" value="DEXHc_SMARCA1_SMARCA5"/>
    <property type="match status" value="1"/>
</dbReference>